<dbReference type="AlphaFoldDB" id="A0A8X7BV06"/>
<dbReference type="PANTHER" id="PTHR13468:SF1">
    <property type="entry name" value="PROTEIN DEK"/>
    <property type="match status" value="1"/>
</dbReference>
<proteinExistence type="predicted"/>
<feature type="compositionally biased region" description="Low complexity" evidence="1">
    <location>
        <begin position="61"/>
        <end position="74"/>
    </location>
</feature>
<dbReference type="GO" id="GO:0042393">
    <property type="term" value="F:histone binding"/>
    <property type="evidence" value="ECO:0007669"/>
    <property type="project" value="TreeGrafter"/>
</dbReference>
<evidence type="ECO:0000313" key="2">
    <source>
        <dbReference type="EMBL" id="GFY44148.1"/>
    </source>
</evidence>
<dbReference type="GO" id="GO:0003677">
    <property type="term" value="F:DNA binding"/>
    <property type="evidence" value="ECO:0007669"/>
    <property type="project" value="InterPro"/>
</dbReference>
<dbReference type="Proteomes" id="UP000886998">
    <property type="component" value="Unassembled WGS sequence"/>
</dbReference>
<dbReference type="GO" id="GO:0006325">
    <property type="term" value="P:chromatin organization"/>
    <property type="evidence" value="ECO:0007669"/>
    <property type="project" value="InterPro"/>
</dbReference>
<feature type="compositionally biased region" description="Polar residues" evidence="1">
    <location>
        <begin position="51"/>
        <end position="60"/>
    </location>
</feature>
<dbReference type="EMBL" id="BMAV01004085">
    <property type="protein sequence ID" value="GFY44148.1"/>
    <property type="molecule type" value="Genomic_DNA"/>
</dbReference>
<protein>
    <submittedName>
        <fullName evidence="2">Uncharacterized protein</fullName>
    </submittedName>
</protein>
<dbReference type="OrthoDB" id="6422907at2759"/>
<dbReference type="GO" id="GO:0005634">
    <property type="term" value="C:nucleus"/>
    <property type="evidence" value="ECO:0007669"/>
    <property type="project" value="TreeGrafter"/>
</dbReference>
<evidence type="ECO:0000256" key="1">
    <source>
        <dbReference type="SAM" id="MobiDB-lite"/>
    </source>
</evidence>
<organism evidence="2 3">
    <name type="scientific">Trichonephila inaurata madagascariensis</name>
    <dbReference type="NCBI Taxonomy" id="2747483"/>
    <lineage>
        <taxon>Eukaryota</taxon>
        <taxon>Metazoa</taxon>
        <taxon>Ecdysozoa</taxon>
        <taxon>Arthropoda</taxon>
        <taxon>Chelicerata</taxon>
        <taxon>Arachnida</taxon>
        <taxon>Araneae</taxon>
        <taxon>Araneomorphae</taxon>
        <taxon>Entelegynae</taxon>
        <taxon>Araneoidea</taxon>
        <taxon>Nephilidae</taxon>
        <taxon>Trichonephila</taxon>
        <taxon>Trichonephila inaurata</taxon>
    </lineage>
</organism>
<gene>
    <name evidence="2" type="primary">NCL1_29825</name>
    <name evidence="2" type="ORF">TNIN_66731</name>
</gene>
<evidence type="ECO:0000313" key="3">
    <source>
        <dbReference type="Proteomes" id="UP000886998"/>
    </source>
</evidence>
<reference evidence="2" key="1">
    <citation type="submission" date="2020-08" db="EMBL/GenBank/DDBJ databases">
        <title>Multicomponent nature underlies the extraordinary mechanical properties of spider dragline silk.</title>
        <authorList>
            <person name="Kono N."/>
            <person name="Nakamura H."/>
            <person name="Mori M."/>
            <person name="Yoshida Y."/>
            <person name="Ohtoshi R."/>
            <person name="Malay A.D."/>
            <person name="Moran D.A.P."/>
            <person name="Tomita M."/>
            <person name="Numata K."/>
            <person name="Arakawa K."/>
        </authorList>
    </citation>
    <scope>NUCLEOTIDE SEQUENCE</scope>
</reference>
<accession>A0A8X7BV06</accession>
<keyword evidence="3" id="KW-1185">Reference proteome</keyword>
<feature type="region of interest" description="Disordered" evidence="1">
    <location>
        <begin position="51"/>
        <end position="81"/>
    </location>
</feature>
<dbReference type="PANTHER" id="PTHR13468">
    <property type="entry name" value="DEK PROTEIN"/>
    <property type="match status" value="1"/>
</dbReference>
<sequence>MFATPLLTLSSSLGISQHALLSNPDDSIRNASIRNDLSSFYPISSTRMKTTNNKAQIAQKSTSESESSSTPSSSEDMESDVENLINSKETAPAIHDSSLCRIGDYCTEVFPISSELPNNEYETMEEVYLKNTPVKDKPVCPLMQSLQKTDGESDGEETEFYDTPTKISHKKEYLDSKFVSASIPFFECEESKYRHVLGAGFTHNRESRDGTLCYGTQEQPAPESECKVIVRPMPNISCITALENGSFSFKAKSSESNRYLEPPVLETMKFHEINNVEAQVKQNKCSERVFPTKNKQPSEIDESSHSGRKVPLKCIEYVASQVKEASPEILSTLYYILYDRRVACQNVASLDQAKEDILNFCGFPFKIGSPEFEKKRMELENLQYSTLYAVYSVLISNMTKTRSSLVAQLLKFLMKPSVPICMPFSSEYETPVEIPAMKNEIVTAHFPVVKLKRLTPDEIKNAVEVKEKPKERSPPRSEDIVGVCNIPRPITSVIHHGSGSPLKTSPDKNVVGVCNAPRLIPSVVHGSGNPLKTFPTKNVVEVCNAPRPIPSVVHGSGSPLKTFPDIASRIQKASKIIIFKLHALIFGVRGKTPGSLVKPSKPKDRGKSLELADRNRQRILEFNGFRFNEEKFFERKRQFLERMADRHFLQICKIFFCRFKRYSKQEMIEKILNFLKAPSHDFPRKRRIVAFKYDALVHSVPGTTEVKPTILHRPQAKLKDFEQIRINVESSSPEYLISLNDLLFLKSCDSSEIHQNILEYTAISGHEDSLEFQSRKILLHHMSFPVIQNIAKLLDIPNWQQYTYKEDLARSVLRFLVEMKAVAPEKSYFSMSQNRSGNNFDYNPEKRPHILKFDNYKTSPCKQDLFVPEINCGMPRLSQDALPSTSTSASERFCEKNNLPSEVVVQRISESSYSFFTSSLPEPLTFSDRNSDECIPLYEFVNHPSEEELELTIEGIIKCHGFSITIGELLNKVYNLYQGIKLDYRINFIKCKALKIIQELQRQQISFNRTQE</sequence>
<comment type="caution">
    <text evidence="2">The sequence shown here is derived from an EMBL/GenBank/DDBJ whole genome shotgun (WGS) entry which is preliminary data.</text>
</comment>
<name>A0A8X7BV06_9ARAC</name>
<dbReference type="InterPro" id="IPR044198">
    <property type="entry name" value="DEK"/>
</dbReference>
<dbReference type="GO" id="GO:2000779">
    <property type="term" value="P:regulation of double-strand break repair"/>
    <property type="evidence" value="ECO:0007669"/>
    <property type="project" value="TreeGrafter"/>
</dbReference>